<reference evidence="1" key="1">
    <citation type="journal article" date="2020" name="Stud. Mycol.">
        <title>101 Dothideomycetes genomes: a test case for predicting lifestyles and emergence of pathogens.</title>
        <authorList>
            <person name="Haridas S."/>
            <person name="Albert R."/>
            <person name="Binder M."/>
            <person name="Bloem J."/>
            <person name="Labutti K."/>
            <person name="Salamov A."/>
            <person name="Andreopoulos B."/>
            <person name="Baker S."/>
            <person name="Barry K."/>
            <person name="Bills G."/>
            <person name="Bluhm B."/>
            <person name="Cannon C."/>
            <person name="Castanera R."/>
            <person name="Culley D."/>
            <person name="Daum C."/>
            <person name="Ezra D."/>
            <person name="Gonzalez J."/>
            <person name="Henrissat B."/>
            <person name="Kuo A."/>
            <person name="Liang C."/>
            <person name="Lipzen A."/>
            <person name="Lutzoni F."/>
            <person name="Magnuson J."/>
            <person name="Mondo S."/>
            <person name="Nolan M."/>
            <person name="Ohm R."/>
            <person name="Pangilinan J."/>
            <person name="Park H.-J."/>
            <person name="Ramirez L."/>
            <person name="Alfaro M."/>
            <person name="Sun H."/>
            <person name="Tritt A."/>
            <person name="Yoshinaga Y."/>
            <person name="Zwiers L.-H."/>
            <person name="Turgeon B."/>
            <person name="Goodwin S."/>
            <person name="Spatafora J."/>
            <person name="Crous P."/>
            <person name="Grigoriev I."/>
        </authorList>
    </citation>
    <scope>NUCLEOTIDE SEQUENCE</scope>
    <source>
        <strain evidence="1">CBS 207.26</strain>
    </source>
</reference>
<dbReference type="Proteomes" id="UP000800200">
    <property type="component" value="Unassembled WGS sequence"/>
</dbReference>
<dbReference type="AlphaFoldDB" id="A0A6A6EH38"/>
<protein>
    <submittedName>
        <fullName evidence="1">Uncharacterized protein</fullName>
    </submittedName>
</protein>
<organism evidence="1 2">
    <name type="scientific">Zopfia rhizophila CBS 207.26</name>
    <dbReference type="NCBI Taxonomy" id="1314779"/>
    <lineage>
        <taxon>Eukaryota</taxon>
        <taxon>Fungi</taxon>
        <taxon>Dikarya</taxon>
        <taxon>Ascomycota</taxon>
        <taxon>Pezizomycotina</taxon>
        <taxon>Dothideomycetes</taxon>
        <taxon>Dothideomycetes incertae sedis</taxon>
        <taxon>Zopfiaceae</taxon>
        <taxon>Zopfia</taxon>
    </lineage>
</organism>
<sequence>MYANKRIDFIRRQARPAMAWSLLTRGYKKWKAQYANIVNKDSYGHNHILECRRNVELGSRLRLARLAFRHPIRPPHTPEMEELGLTKEMYRETLSSVEAIRQANKTKHHCYGPHFIPF</sequence>
<gene>
    <name evidence="1" type="ORF">K469DRAFT_384400</name>
</gene>
<proteinExistence type="predicted"/>
<accession>A0A6A6EH38</accession>
<name>A0A6A6EH38_9PEZI</name>
<evidence type="ECO:0000313" key="1">
    <source>
        <dbReference type="EMBL" id="KAF2190415.1"/>
    </source>
</evidence>
<evidence type="ECO:0000313" key="2">
    <source>
        <dbReference type="Proteomes" id="UP000800200"/>
    </source>
</evidence>
<dbReference type="OrthoDB" id="3785702at2759"/>
<dbReference type="EMBL" id="ML994618">
    <property type="protein sequence ID" value="KAF2190415.1"/>
    <property type="molecule type" value="Genomic_DNA"/>
</dbReference>
<keyword evidence="2" id="KW-1185">Reference proteome</keyword>